<gene>
    <name evidence="1" type="ORF">RC62_1414</name>
</gene>
<dbReference type="Pfam" id="PF05336">
    <property type="entry name" value="rhaM"/>
    <property type="match status" value="1"/>
</dbReference>
<evidence type="ECO:0000313" key="2">
    <source>
        <dbReference type="Proteomes" id="UP000050443"/>
    </source>
</evidence>
<dbReference type="InterPro" id="IPR052996">
    <property type="entry name" value="Carb_Metab_Mutarotase"/>
</dbReference>
<protein>
    <submittedName>
        <fullName evidence="1">DUF718 domain containing protein</fullName>
    </submittedName>
</protein>
<accession>A0A0Q1BGI8</accession>
<reference evidence="1 2" key="1">
    <citation type="submission" date="2014-09" db="EMBL/GenBank/DDBJ databases">
        <title>Genome sequence of Flavobacterium aquidurense RC62.</title>
        <authorList>
            <person name="Kim J.F."/>
            <person name="Kwak M.-J."/>
        </authorList>
    </citation>
    <scope>NUCLEOTIDE SEQUENCE [LARGE SCALE GENOMIC DNA]</scope>
    <source>
        <strain evidence="1 2">RC62</strain>
    </source>
</reference>
<dbReference type="Proteomes" id="UP000050443">
    <property type="component" value="Unassembled WGS sequence"/>
</dbReference>
<dbReference type="InterPro" id="IPR008000">
    <property type="entry name" value="Rham/fucose_mutarotase"/>
</dbReference>
<dbReference type="PANTHER" id="PTHR43239">
    <property type="entry name" value="UPF0734 PROTEIN DDB_G0273871/DDB_G0273177"/>
    <property type="match status" value="1"/>
</dbReference>
<proteinExistence type="predicted"/>
<dbReference type="PATRIC" id="fig|362413.3.peg.1375"/>
<dbReference type="STRING" id="362413.RC62_1414"/>
<dbReference type="AlphaFoldDB" id="A0A0Q1BGI8"/>
<dbReference type="Gene3D" id="3.30.70.100">
    <property type="match status" value="1"/>
</dbReference>
<dbReference type="PANTHER" id="PTHR43239:SF1">
    <property type="entry name" value="UPF0734 PROTEIN DDB_G0273871_DDB_G0273177"/>
    <property type="match status" value="1"/>
</dbReference>
<dbReference type="EMBL" id="JRLF01000012">
    <property type="protein sequence ID" value="KQB39720.1"/>
    <property type="molecule type" value="Genomic_DNA"/>
</dbReference>
<evidence type="ECO:0000313" key="1">
    <source>
        <dbReference type="EMBL" id="KQB39720.1"/>
    </source>
</evidence>
<organism evidence="1 2">
    <name type="scientific">Flavobacterium aquidurense</name>
    <dbReference type="NCBI Taxonomy" id="362413"/>
    <lineage>
        <taxon>Bacteria</taxon>
        <taxon>Pseudomonadati</taxon>
        <taxon>Bacteroidota</taxon>
        <taxon>Flavobacteriia</taxon>
        <taxon>Flavobacteriales</taxon>
        <taxon>Flavobacteriaceae</taxon>
        <taxon>Flavobacterium</taxon>
    </lineage>
</organism>
<sequence length="129" mass="15174">MCEKTFNLKIGSLKKTQEIMQKHCLTLDLKNDPDLIHEYIKFHQDVWPEIKESIKEAGIITLEIYNVADRLFMIIEADADFTFEKKSKLDAANPKVQEWETLMWKFQQALPGAKPGEKWTLMDKIFELK</sequence>
<dbReference type="InterPro" id="IPR011008">
    <property type="entry name" value="Dimeric_a/b-barrel"/>
</dbReference>
<comment type="caution">
    <text evidence="1">The sequence shown here is derived from an EMBL/GenBank/DDBJ whole genome shotgun (WGS) entry which is preliminary data.</text>
</comment>
<dbReference type="GO" id="GO:0016857">
    <property type="term" value="F:racemase and epimerase activity, acting on carbohydrates and derivatives"/>
    <property type="evidence" value="ECO:0007669"/>
    <property type="project" value="InterPro"/>
</dbReference>
<name>A0A0Q1BGI8_9FLAO</name>
<dbReference type="SUPFAM" id="SSF54909">
    <property type="entry name" value="Dimeric alpha+beta barrel"/>
    <property type="match status" value="1"/>
</dbReference>